<dbReference type="VEuPathDB" id="VectorBase:AFUN015042"/>
<sequence>MARRTMVCRMFGTVVLLSGRK</sequence>
<name>A0A182S3Q3_ANOFN</name>
<dbReference type="EnsemblMetazoa" id="AFUN015042-RA">
    <property type="protein sequence ID" value="AFUN015042-PA"/>
    <property type="gene ID" value="AFUN015042"/>
</dbReference>
<reference evidence="1" key="1">
    <citation type="submission" date="2020-05" db="UniProtKB">
        <authorList>
            <consortium name="EnsemblMetazoa"/>
        </authorList>
    </citation>
    <scope>IDENTIFICATION</scope>
    <source>
        <strain evidence="1">FUMOZ</strain>
    </source>
</reference>
<evidence type="ECO:0000313" key="1">
    <source>
        <dbReference type="EnsemblMetazoa" id="AFUN015042-PA"/>
    </source>
</evidence>
<accession>A0A182S3Q3</accession>
<proteinExistence type="predicted"/>
<organism evidence="1">
    <name type="scientific">Anopheles funestus</name>
    <name type="common">African malaria mosquito</name>
    <dbReference type="NCBI Taxonomy" id="62324"/>
    <lineage>
        <taxon>Eukaryota</taxon>
        <taxon>Metazoa</taxon>
        <taxon>Ecdysozoa</taxon>
        <taxon>Arthropoda</taxon>
        <taxon>Hexapoda</taxon>
        <taxon>Insecta</taxon>
        <taxon>Pterygota</taxon>
        <taxon>Neoptera</taxon>
        <taxon>Endopterygota</taxon>
        <taxon>Diptera</taxon>
        <taxon>Nematocera</taxon>
        <taxon>Culicoidea</taxon>
        <taxon>Culicidae</taxon>
        <taxon>Anophelinae</taxon>
        <taxon>Anopheles</taxon>
    </lineage>
</organism>
<protein>
    <submittedName>
        <fullName evidence="1">Uncharacterized protein</fullName>
    </submittedName>
</protein>
<dbReference type="AlphaFoldDB" id="A0A182S3Q3"/>